<feature type="domain" description="GH18" evidence="5">
    <location>
        <begin position="27"/>
        <end position="662"/>
    </location>
</feature>
<feature type="region of interest" description="Disordered" evidence="4">
    <location>
        <begin position="473"/>
        <end position="565"/>
    </location>
</feature>
<keyword evidence="7" id="KW-1185">Reference proteome</keyword>
<comment type="caution">
    <text evidence="6">The sequence shown here is derived from an EMBL/GenBank/DDBJ whole genome shotgun (WGS) entry which is preliminary data.</text>
</comment>
<dbReference type="InterPro" id="IPR029070">
    <property type="entry name" value="Chitinase_insertion_sf"/>
</dbReference>
<evidence type="ECO:0000259" key="5">
    <source>
        <dbReference type="PROSITE" id="PS51910"/>
    </source>
</evidence>
<dbReference type="EMBL" id="JAWDGP010001431">
    <property type="protein sequence ID" value="KAK3791747.1"/>
    <property type="molecule type" value="Genomic_DNA"/>
</dbReference>
<feature type="region of interest" description="Disordered" evidence="4">
    <location>
        <begin position="912"/>
        <end position="953"/>
    </location>
</feature>
<organism evidence="6 7">
    <name type="scientific">Elysia crispata</name>
    <name type="common">lettuce slug</name>
    <dbReference type="NCBI Taxonomy" id="231223"/>
    <lineage>
        <taxon>Eukaryota</taxon>
        <taxon>Metazoa</taxon>
        <taxon>Spiralia</taxon>
        <taxon>Lophotrochozoa</taxon>
        <taxon>Mollusca</taxon>
        <taxon>Gastropoda</taxon>
        <taxon>Heterobranchia</taxon>
        <taxon>Euthyneura</taxon>
        <taxon>Panpulmonata</taxon>
        <taxon>Sacoglossa</taxon>
        <taxon>Placobranchoidea</taxon>
        <taxon>Plakobranchidae</taxon>
        <taxon>Elysia</taxon>
    </lineage>
</organism>
<reference evidence="6" key="1">
    <citation type="journal article" date="2023" name="G3 (Bethesda)">
        <title>A reference genome for the long-term kleptoplast-retaining sea slug Elysia crispata morphotype clarki.</title>
        <authorList>
            <person name="Eastman K.E."/>
            <person name="Pendleton A.L."/>
            <person name="Shaikh M.A."/>
            <person name="Suttiyut T."/>
            <person name="Ogas R."/>
            <person name="Tomko P."/>
            <person name="Gavelis G."/>
            <person name="Widhalm J.R."/>
            <person name="Wisecaver J.H."/>
        </authorList>
    </citation>
    <scope>NUCLEOTIDE SEQUENCE</scope>
    <source>
        <strain evidence="6">ECLA1</strain>
    </source>
</reference>
<protein>
    <recommendedName>
        <fullName evidence="5">GH18 domain-containing protein</fullName>
    </recommendedName>
</protein>
<evidence type="ECO:0000256" key="1">
    <source>
        <dbReference type="ARBA" id="ARBA00022801"/>
    </source>
</evidence>
<evidence type="ECO:0000256" key="2">
    <source>
        <dbReference type="ARBA" id="ARBA00023295"/>
    </source>
</evidence>
<keyword evidence="2 3" id="KW-0326">Glycosidase</keyword>
<dbReference type="GO" id="GO:0006032">
    <property type="term" value="P:chitin catabolic process"/>
    <property type="evidence" value="ECO:0007669"/>
    <property type="project" value="TreeGrafter"/>
</dbReference>
<feature type="region of interest" description="Disordered" evidence="4">
    <location>
        <begin position="423"/>
        <end position="457"/>
    </location>
</feature>
<evidence type="ECO:0000256" key="4">
    <source>
        <dbReference type="SAM" id="MobiDB-lite"/>
    </source>
</evidence>
<feature type="compositionally biased region" description="Polar residues" evidence="4">
    <location>
        <begin position="473"/>
        <end position="487"/>
    </location>
</feature>
<accession>A0AAE1E2P0</accession>
<feature type="compositionally biased region" description="Low complexity" evidence="4">
    <location>
        <begin position="545"/>
        <end position="560"/>
    </location>
</feature>
<dbReference type="InterPro" id="IPR001579">
    <property type="entry name" value="Glyco_hydro_18_chit_AS"/>
</dbReference>
<dbReference type="SUPFAM" id="SSF51445">
    <property type="entry name" value="(Trans)glycosidases"/>
    <property type="match status" value="1"/>
</dbReference>
<feature type="compositionally biased region" description="Polar residues" evidence="4">
    <location>
        <begin position="494"/>
        <end position="521"/>
    </location>
</feature>
<dbReference type="SMART" id="SM00636">
    <property type="entry name" value="Glyco_18"/>
    <property type="match status" value="1"/>
</dbReference>
<dbReference type="InterPro" id="IPR001223">
    <property type="entry name" value="Glyco_hydro18_cat"/>
</dbReference>
<dbReference type="PROSITE" id="PS51910">
    <property type="entry name" value="GH18_2"/>
    <property type="match status" value="1"/>
</dbReference>
<evidence type="ECO:0000256" key="3">
    <source>
        <dbReference type="RuleBase" id="RU000489"/>
    </source>
</evidence>
<dbReference type="Pfam" id="PF00704">
    <property type="entry name" value="Glyco_hydro_18"/>
    <property type="match status" value="2"/>
</dbReference>
<dbReference type="Gene3D" id="3.20.20.80">
    <property type="entry name" value="Glycosidases"/>
    <property type="match status" value="2"/>
</dbReference>
<feature type="region of interest" description="Disordered" evidence="4">
    <location>
        <begin position="873"/>
        <end position="898"/>
    </location>
</feature>
<dbReference type="Proteomes" id="UP001283361">
    <property type="component" value="Unassembled WGS sequence"/>
</dbReference>
<feature type="region of interest" description="Disordered" evidence="4">
    <location>
        <begin position="1003"/>
        <end position="1037"/>
    </location>
</feature>
<feature type="compositionally biased region" description="Polar residues" evidence="4">
    <location>
        <begin position="1020"/>
        <end position="1031"/>
    </location>
</feature>
<dbReference type="AlphaFoldDB" id="A0AAE1E2P0"/>
<name>A0AAE1E2P0_9GAST</name>
<evidence type="ECO:0000313" key="7">
    <source>
        <dbReference type="Proteomes" id="UP001283361"/>
    </source>
</evidence>
<dbReference type="GO" id="GO:0004568">
    <property type="term" value="F:chitinase activity"/>
    <property type="evidence" value="ECO:0007669"/>
    <property type="project" value="TreeGrafter"/>
</dbReference>
<dbReference type="GO" id="GO:0008061">
    <property type="term" value="F:chitin binding"/>
    <property type="evidence" value="ECO:0007669"/>
    <property type="project" value="InterPro"/>
</dbReference>
<dbReference type="GO" id="GO:0005975">
    <property type="term" value="P:carbohydrate metabolic process"/>
    <property type="evidence" value="ECO:0007669"/>
    <property type="project" value="InterPro"/>
</dbReference>
<dbReference type="SUPFAM" id="SSF54556">
    <property type="entry name" value="Chitinase insertion domain"/>
    <property type="match status" value="1"/>
</dbReference>
<sequence length="1067" mass="117252">MLPHLCLIPCYQCWRITMKAEQSQSEFRRVCYFTNWSCDLLEPEAHFCLRHIDPTLCTHVVYAFAQIDSTALTLIPTRWDDEDTDKVKGRFSRFNELVKERSAKTKTLLSIGGLNQTEAPFTTVARSARARTLFAHHSTLSLRQWGFDGLDVDWEYPQEGDRQLLTLLLTALRDEFREEAGRTGQEELILSVAAPVSREMVNAGYDIPNISSQVDMINLMAYDFHGAWSDVTGVNSPLFPRRSDPRFSPEHSVEWSVSYWISQGASSQKINLGIAGYGQSYTLQTSSKSQAVASDLSDSYAKLAGNFADHPWNDTTEGDSLNLTQNLQGLALDKLERSKSVAMDDDGQTVQSWRTSVRREMVLSVDKPGRLRPERLTFLGKDTFLRNVTTPRASPKKETYGRKTAELSTLLRNDFNSGIDLLENKGDTGFVMDGSTSDKSELRQKPSPQVNSGGTDKLTMLVASEETILPLSETYSSGRTANSTTNDLFEPEAVTTSTVPKTPSHENSPSISGFESGSETNVHAHRPSSSDPEDSSPKVQDLPQGSPDGVAGVGSAAAGPGRPGRLRHLEGQLAYPEICELIQHGGQEIWDEEQKVPYAISGDQWVGYDNGRSVAEKVKWAMTHDLGGVMFWSLDLDDFTGDYCGHGPYPLLSAINNTVNSLLQAPEPFVQALEETHETVPNEDSRNETASHHQITVLSPLLLPAESGLETDGQESQTAMTSPISVDAVRNSSSLEDSDILIDFHTDQSLTSLQEAPQLSPLNSTLNNEIHRPEISIDEERREIGSEINNSHVEPALSNLSAQPNAYTNPENELRMITDPNQVQGNQSVDRSTVTNPRQHLAVVDQTTLPMSNLGAPGQVAINGQAKNSTINLKRDSVAGNGSKHSALEGDTTKNSTIESIKEVPLSGKMYKPKVNTASSKNRGETSSPDVAPPQSTASVRSRSGDSLYPPLIDDMSWEPGAKLYYYDDGEEDGYINDYFYYIAFKREIPDGTSVTTEKLLSQRGMSQNTDRGQLDRVESTPQTSQLQAVSPRTGGRYVASKSGSGLYSTDTNSAIVTLACAMLLFM</sequence>
<evidence type="ECO:0000313" key="6">
    <source>
        <dbReference type="EMBL" id="KAK3791747.1"/>
    </source>
</evidence>
<dbReference type="PANTHER" id="PTHR11177:SF317">
    <property type="entry name" value="CHITINASE 12-RELATED"/>
    <property type="match status" value="1"/>
</dbReference>
<dbReference type="InterPro" id="IPR011583">
    <property type="entry name" value="Chitinase_II/V-like_cat"/>
</dbReference>
<dbReference type="InterPro" id="IPR017853">
    <property type="entry name" value="GH"/>
</dbReference>
<dbReference type="InterPro" id="IPR050314">
    <property type="entry name" value="Glycosyl_Hydrlase_18"/>
</dbReference>
<feature type="compositionally biased region" description="Polar residues" evidence="4">
    <location>
        <begin position="916"/>
        <end position="942"/>
    </location>
</feature>
<gene>
    <name evidence="6" type="ORF">RRG08_011539</name>
</gene>
<dbReference type="PANTHER" id="PTHR11177">
    <property type="entry name" value="CHITINASE"/>
    <property type="match status" value="1"/>
</dbReference>
<proteinExistence type="predicted"/>
<feature type="compositionally biased region" description="Polar residues" evidence="4">
    <location>
        <begin position="1003"/>
        <end position="1012"/>
    </location>
</feature>
<keyword evidence="1 3" id="KW-0378">Hydrolase</keyword>
<dbReference type="GO" id="GO:0005576">
    <property type="term" value="C:extracellular region"/>
    <property type="evidence" value="ECO:0007669"/>
    <property type="project" value="TreeGrafter"/>
</dbReference>
<dbReference type="PROSITE" id="PS01095">
    <property type="entry name" value="GH18_1"/>
    <property type="match status" value="1"/>
</dbReference>